<name>A0ABR3JDC8_9AGAR</name>
<evidence type="ECO:0000313" key="1">
    <source>
        <dbReference type="EMBL" id="KAL0953276.1"/>
    </source>
</evidence>
<dbReference type="Gene3D" id="3.60.21.10">
    <property type="match status" value="1"/>
</dbReference>
<sequence length="322" mass="35589">MLLRPIGDWRYVYPTEIATFGSVAERQKMLASGRIGRSWAHNYTTAARLPLHPFLGPPNTPYPSLHIEKEEDFEDTEHALSHSALSFVHGGLAPHYGSLSPFPSSINDLGASLLRKLQNRPQPQPHPPYPYPGLPADTTPTEAALYSGDGPLWYRGWAMEAEAKVCAEVDAVLKKTGTRRMIMGHTPDFTVAYPPFPTLPGVDCMMIIRESSLAAMAKLSLLIQVTELFVVNVNCAHISPQGISHAYGGVLSALSIHYTLTPVSSEDNGDPSQKKWREREVVSALYPDRQVILVDDEKDVHGDFDALSYFCSVRSTVLYTRS</sequence>
<comment type="caution">
    <text evidence="1">The sequence shown here is derived from an EMBL/GenBank/DDBJ whole genome shotgun (WGS) entry which is preliminary data.</text>
</comment>
<organism evidence="1 2">
    <name type="scientific">Hohenbuehelia grisea</name>
    <dbReference type="NCBI Taxonomy" id="104357"/>
    <lineage>
        <taxon>Eukaryota</taxon>
        <taxon>Fungi</taxon>
        <taxon>Dikarya</taxon>
        <taxon>Basidiomycota</taxon>
        <taxon>Agaricomycotina</taxon>
        <taxon>Agaricomycetes</taxon>
        <taxon>Agaricomycetidae</taxon>
        <taxon>Agaricales</taxon>
        <taxon>Pleurotineae</taxon>
        <taxon>Pleurotaceae</taxon>
        <taxon>Hohenbuehelia</taxon>
    </lineage>
</organism>
<reference evidence="2" key="1">
    <citation type="submission" date="2024-06" db="EMBL/GenBank/DDBJ databases">
        <title>Multi-omics analyses provide insights into the biosynthesis of the anticancer antibiotic pleurotin in Hohenbuehelia grisea.</title>
        <authorList>
            <person name="Weaver J.A."/>
            <person name="Alberti F."/>
        </authorList>
    </citation>
    <scope>NUCLEOTIDE SEQUENCE [LARGE SCALE GENOMIC DNA]</scope>
    <source>
        <strain evidence="2">T-177</strain>
    </source>
</reference>
<gene>
    <name evidence="1" type="ORF">HGRIS_004526</name>
</gene>
<protein>
    <submittedName>
        <fullName evidence="1">Uncharacterized protein</fullName>
    </submittedName>
</protein>
<dbReference type="PANTHER" id="PTHR46546:SF4">
    <property type="entry name" value="SHEWANELLA-LIKE PROTEIN PHOSPHATASE 1"/>
    <property type="match status" value="1"/>
</dbReference>
<proteinExistence type="predicted"/>
<keyword evidence="2" id="KW-1185">Reference proteome</keyword>
<dbReference type="Proteomes" id="UP001556367">
    <property type="component" value="Unassembled WGS sequence"/>
</dbReference>
<dbReference type="EMBL" id="JASNQZ010000008">
    <property type="protein sequence ID" value="KAL0953276.1"/>
    <property type="molecule type" value="Genomic_DNA"/>
</dbReference>
<dbReference type="InterPro" id="IPR029052">
    <property type="entry name" value="Metallo-depent_PP-like"/>
</dbReference>
<evidence type="ECO:0000313" key="2">
    <source>
        <dbReference type="Proteomes" id="UP001556367"/>
    </source>
</evidence>
<dbReference type="PANTHER" id="PTHR46546">
    <property type="entry name" value="SHEWANELLA-LIKE PROTEIN PHOSPHATASE 1"/>
    <property type="match status" value="1"/>
</dbReference>
<accession>A0ABR3JDC8</accession>